<gene>
    <name evidence="2" type="ORF">EV421DRAFT_2023456</name>
</gene>
<keyword evidence="3" id="KW-1185">Reference proteome</keyword>
<protein>
    <submittedName>
        <fullName evidence="2">Uncharacterized protein</fullName>
    </submittedName>
</protein>
<evidence type="ECO:0000313" key="3">
    <source>
        <dbReference type="Proteomes" id="UP001175226"/>
    </source>
</evidence>
<name>A0AA39IZU4_9AGAR</name>
<reference evidence="2" key="1">
    <citation type="submission" date="2023-06" db="EMBL/GenBank/DDBJ databases">
        <authorList>
            <consortium name="Lawrence Berkeley National Laboratory"/>
            <person name="Ahrendt S."/>
            <person name="Sahu N."/>
            <person name="Indic B."/>
            <person name="Wong-Bajracharya J."/>
            <person name="Merenyi Z."/>
            <person name="Ke H.-M."/>
            <person name="Monk M."/>
            <person name="Kocsube S."/>
            <person name="Drula E."/>
            <person name="Lipzen A."/>
            <person name="Balint B."/>
            <person name="Henrissat B."/>
            <person name="Andreopoulos B."/>
            <person name="Martin F.M."/>
            <person name="Harder C.B."/>
            <person name="Rigling D."/>
            <person name="Ford K.L."/>
            <person name="Foster G.D."/>
            <person name="Pangilinan J."/>
            <person name="Papanicolaou A."/>
            <person name="Barry K."/>
            <person name="LaButti K."/>
            <person name="Viragh M."/>
            <person name="Koriabine M."/>
            <person name="Yan M."/>
            <person name="Riley R."/>
            <person name="Champramary S."/>
            <person name="Plett K.L."/>
            <person name="Tsai I.J."/>
            <person name="Slot J."/>
            <person name="Sipos G."/>
            <person name="Plett J."/>
            <person name="Nagy L.G."/>
            <person name="Grigoriev I.V."/>
        </authorList>
    </citation>
    <scope>NUCLEOTIDE SEQUENCE</scope>
    <source>
        <strain evidence="2">FPL87.14</strain>
    </source>
</reference>
<feature type="region of interest" description="Disordered" evidence="1">
    <location>
        <begin position="89"/>
        <end position="112"/>
    </location>
</feature>
<feature type="compositionally biased region" description="Basic and acidic residues" evidence="1">
    <location>
        <begin position="89"/>
        <end position="105"/>
    </location>
</feature>
<comment type="caution">
    <text evidence="2">The sequence shown here is derived from an EMBL/GenBank/DDBJ whole genome shotgun (WGS) entry which is preliminary data.</text>
</comment>
<proteinExistence type="predicted"/>
<dbReference type="EMBL" id="JAUEPT010000080">
    <property type="protein sequence ID" value="KAK0433540.1"/>
    <property type="molecule type" value="Genomic_DNA"/>
</dbReference>
<sequence length="112" mass="12774">MTQKARKTVHHPKLIKSAQNIFGKAPTKFKHLISDDPASGFYREAYTLKSIEANHYGRIKAKIPADIERHSKEIRAPRYPQGMERRGIHSHIHELGLDDQLEPRAHSQGMVG</sequence>
<evidence type="ECO:0000313" key="2">
    <source>
        <dbReference type="EMBL" id="KAK0433540.1"/>
    </source>
</evidence>
<dbReference type="Proteomes" id="UP001175226">
    <property type="component" value="Unassembled WGS sequence"/>
</dbReference>
<evidence type="ECO:0000256" key="1">
    <source>
        <dbReference type="SAM" id="MobiDB-lite"/>
    </source>
</evidence>
<dbReference type="AlphaFoldDB" id="A0AA39IZU4"/>
<accession>A0AA39IZU4</accession>
<organism evidence="2 3">
    <name type="scientific">Armillaria borealis</name>
    <dbReference type="NCBI Taxonomy" id="47425"/>
    <lineage>
        <taxon>Eukaryota</taxon>
        <taxon>Fungi</taxon>
        <taxon>Dikarya</taxon>
        <taxon>Basidiomycota</taxon>
        <taxon>Agaricomycotina</taxon>
        <taxon>Agaricomycetes</taxon>
        <taxon>Agaricomycetidae</taxon>
        <taxon>Agaricales</taxon>
        <taxon>Marasmiineae</taxon>
        <taxon>Physalacriaceae</taxon>
        <taxon>Armillaria</taxon>
    </lineage>
</organism>